<evidence type="ECO:0000256" key="5">
    <source>
        <dbReference type="SAM" id="SignalP"/>
    </source>
</evidence>
<gene>
    <name evidence="7" type="ORF">F6B42_05345</name>
</gene>
<sequence length="987" mass="103746">MPIPPTTSRPRRRAKAAVVAVAAGALTVGSVPAFAAPVDADAAASEFSLAFDFGSATSPVADGYERVANTTLYSTGTPGLSNPVNFRDRGAPDDLRRDFIVGATTFSVDVPEGRYWVEVLSGDNSAVNRTELAIEEEPRGLLESVSGSFATWQGAVEVTDGTLDVGVARDARLNAVTISDVLPPDALAAVVTGVGSENAVELSWDAVDDAAAYLLTRIGPDGVEVDLGETTTPGFVDRDGALVAGSTYTYTLRQRSEAGTVSSAVRIEVTMAVEGVAVPAAPAGVELIGAGGGSTLSWQPVEGAIAYDVQRTDHLPRGFAPLERVTGTELEIPVGPDTEGYYRWYYRVVAVGAGGASEPSETVEHRRLIDTHLVSEMDTSAAGGGARPLVGDVTGDGRPDIVFMQPHSINSRALHEGPMVAALTAFDATGELLWQTGEVDPAGQNNTQDIPAQVHDIDNDGYNEVIAIMYPDNDTTRDGRLYVFDGRTGEEKWSFDLPDPLARDAIVFVDASGAGYPGEILLKNRYTKAWLVDREGQVIWEHEGRTGHYPWPYDFDGDGREEIMIGYDMLSPDGELLWRADLGDHADTIWIADIDEDGQAEVLLGGEGTSAHRWDTGEMLWSNTEPTESQNIFVGKLREDVPGLQVFGLDRIDRSSNGLDGLFMIDKNGEMIYQEERQTRGCYGTIPELLHDWAGDGRDQMLVFFRGCGEPAGIFSGDGQFMTELSEGDNVRMWHGDFCGSGRDQVIEYVQGEWLRIVASTPDCELADGVTGEPREQAKRQYNFTRYTAGETAVAPVGAPASIALDRTDVRPGDTVRITGSGFGYEVVTAEVAPGAASDSRAASSDAPADRMSVAALLGPLEIGSQAATLGDVTFAWQVPTDAEAGEYTVALRSLAGEAEAVLTVSAAPVDGGPGAGGGSGDDEGAATDPGDAAGDPAAGANGGTGSSGDLAATGGQLPFGLLVAGGLLLALGGAGLLAARARTLRA</sequence>
<reference evidence="8" key="1">
    <citation type="submission" date="2019-09" db="EMBL/GenBank/DDBJ databases">
        <title>Mumia zhuanghuii sp. nov. isolated from the intestinal contents of plateau pika (Ochotona curzoniae) in the Qinghai-Tibet plateau of China.</title>
        <authorList>
            <person name="Tian Z."/>
        </authorList>
    </citation>
    <scope>NUCLEOTIDE SEQUENCE [LARGE SCALE GENOMIC DNA]</scope>
    <source>
        <strain evidence="8">DSM 25564</strain>
    </source>
</reference>
<feature type="region of interest" description="Disordered" evidence="3">
    <location>
        <begin position="907"/>
        <end position="946"/>
    </location>
</feature>
<dbReference type="InterPro" id="IPR013783">
    <property type="entry name" value="Ig-like_fold"/>
</dbReference>
<dbReference type="OrthoDB" id="9802318at2"/>
<dbReference type="Pfam" id="PF13360">
    <property type="entry name" value="PQQ_2"/>
    <property type="match status" value="1"/>
</dbReference>
<name>A0A5J5IVY9_9MICO</name>
<dbReference type="InterPro" id="IPR028994">
    <property type="entry name" value="Integrin_alpha_N"/>
</dbReference>
<evidence type="ECO:0000313" key="7">
    <source>
        <dbReference type="EMBL" id="KAA9089869.1"/>
    </source>
</evidence>
<keyword evidence="4" id="KW-1133">Transmembrane helix</keyword>
<keyword evidence="2" id="KW-0119">Carbohydrate metabolism</keyword>
<evidence type="ECO:0000256" key="3">
    <source>
        <dbReference type="SAM" id="MobiDB-lite"/>
    </source>
</evidence>
<dbReference type="Gene3D" id="2.130.10.10">
    <property type="entry name" value="YVTN repeat-like/Quinoprotein amine dehydrogenase"/>
    <property type="match status" value="1"/>
</dbReference>
<dbReference type="GO" id="GO:0000272">
    <property type="term" value="P:polysaccharide catabolic process"/>
    <property type="evidence" value="ECO:0007669"/>
    <property type="project" value="UniProtKB-KW"/>
</dbReference>
<keyword evidence="4" id="KW-0812">Transmembrane</keyword>
<feature type="transmembrane region" description="Helical" evidence="4">
    <location>
        <begin position="958"/>
        <end position="980"/>
    </location>
</feature>
<accession>A0A5J5IVY9</accession>
<feature type="chain" id="PRO_5023830181" evidence="5">
    <location>
        <begin position="36"/>
        <end position="987"/>
    </location>
</feature>
<evidence type="ECO:0000256" key="1">
    <source>
        <dbReference type="ARBA" id="ARBA00023295"/>
    </source>
</evidence>
<feature type="compositionally biased region" description="Low complexity" evidence="3">
    <location>
        <begin position="927"/>
        <end position="940"/>
    </location>
</feature>
<keyword evidence="5" id="KW-0732">Signal</keyword>
<keyword evidence="1" id="KW-0378">Hydrolase</keyword>
<feature type="domain" description="Pyrrolo-quinoline quinone repeat" evidence="6">
    <location>
        <begin position="422"/>
        <end position="543"/>
    </location>
</feature>
<dbReference type="InterPro" id="IPR036116">
    <property type="entry name" value="FN3_sf"/>
</dbReference>
<dbReference type="Gene3D" id="2.60.40.10">
    <property type="entry name" value="Immunoglobulins"/>
    <property type="match status" value="2"/>
</dbReference>
<evidence type="ECO:0000256" key="2">
    <source>
        <dbReference type="ARBA" id="ARBA00023326"/>
    </source>
</evidence>
<dbReference type="Proteomes" id="UP000327039">
    <property type="component" value="Unassembled WGS sequence"/>
</dbReference>
<keyword evidence="4" id="KW-0472">Membrane</keyword>
<dbReference type="AlphaFoldDB" id="A0A5J5IVY9"/>
<dbReference type="CDD" id="cd00063">
    <property type="entry name" value="FN3"/>
    <property type="match status" value="1"/>
</dbReference>
<dbReference type="SUPFAM" id="SSF69318">
    <property type="entry name" value="Integrin alpha N-terminal domain"/>
    <property type="match status" value="1"/>
</dbReference>
<dbReference type="GO" id="GO:0016798">
    <property type="term" value="F:hydrolase activity, acting on glycosyl bonds"/>
    <property type="evidence" value="ECO:0007669"/>
    <property type="project" value="UniProtKB-KW"/>
</dbReference>
<dbReference type="EMBL" id="VYRZ01000001">
    <property type="protein sequence ID" value="KAA9089869.1"/>
    <property type="molecule type" value="Genomic_DNA"/>
</dbReference>
<dbReference type="Gene3D" id="2.60.120.430">
    <property type="entry name" value="Galactose-binding lectin"/>
    <property type="match status" value="1"/>
</dbReference>
<dbReference type="InterPro" id="IPR003961">
    <property type="entry name" value="FN3_dom"/>
</dbReference>
<evidence type="ECO:0000256" key="4">
    <source>
        <dbReference type="SAM" id="Phobius"/>
    </source>
</evidence>
<dbReference type="RefSeq" id="WP_150418499.1">
    <property type="nucleotide sequence ID" value="NZ_VYRZ01000001.1"/>
</dbReference>
<comment type="caution">
    <text evidence="7">The sequence shown here is derived from an EMBL/GenBank/DDBJ whole genome shotgun (WGS) entry which is preliminary data.</text>
</comment>
<keyword evidence="2" id="KW-0624">Polysaccharide degradation</keyword>
<proteinExistence type="predicted"/>
<dbReference type="InterPro" id="IPR008979">
    <property type="entry name" value="Galactose-bd-like_sf"/>
</dbReference>
<feature type="signal peptide" evidence="5">
    <location>
        <begin position="1"/>
        <end position="35"/>
    </location>
</feature>
<dbReference type="SUPFAM" id="SSF49785">
    <property type="entry name" value="Galactose-binding domain-like"/>
    <property type="match status" value="1"/>
</dbReference>
<evidence type="ECO:0000259" key="6">
    <source>
        <dbReference type="Pfam" id="PF13360"/>
    </source>
</evidence>
<keyword evidence="1" id="KW-0326">Glycosidase</keyword>
<dbReference type="InterPro" id="IPR015943">
    <property type="entry name" value="WD40/YVTN_repeat-like_dom_sf"/>
</dbReference>
<evidence type="ECO:0000313" key="8">
    <source>
        <dbReference type="Proteomes" id="UP000327039"/>
    </source>
</evidence>
<dbReference type="InterPro" id="IPR002372">
    <property type="entry name" value="PQQ_rpt_dom"/>
</dbReference>
<dbReference type="SUPFAM" id="SSF49265">
    <property type="entry name" value="Fibronectin type III"/>
    <property type="match status" value="1"/>
</dbReference>
<organism evidence="7 8">
    <name type="scientific">Microbacterium radiodurans</name>
    <dbReference type="NCBI Taxonomy" id="661398"/>
    <lineage>
        <taxon>Bacteria</taxon>
        <taxon>Bacillati</taxon>
        <taxon>Actinomycetota</taxon>
        <taxon>Actinomycetes</taxon>
        <taxon>Micrococcales</taxon>
        <taxon>Microbacteriaceae</taxon>
        <taxon>Microbacterium</taxon>
    </lineage>
</organism>
<protein>
    <submittedName>
        <fullName evidence="7">PQQ-binding-like beta-propeller repeat protein</fullName>
    </submittedName>
</protein>
<keyword evidence="8" id="KW-1185">Reference proteome</keyword>